<accession>A0A8S0VTH0</accession>
<evidence type="ECO:0000313" key="3">
    <source>
        <dbReference type="Proteomes" id="UP000467700"/>
    </source>
</evidence>
<dbReference type="OrthoDB" id="3088460at2759"/>
<comment type="caution">
    <text evidence="2">The sequence shown here is derived from an EMBL/GenBank/DDBJ whole genome shotgun (WGS) entry which is preliminary data.</text>
</comment>
<organism evidence="2 3">
    <name type="scientific">Cyclocybe aegerita</name>
    <name type="common">Black poplar mushroom</name>
    <name type="synonym">Agrocybe aegerita</name>
    <dbReference type="NCBI Taxonomy" id="1973307"/>
    <lineage>
        <taxon>Eukaryota</taxon>
        <taxon>Fungi</taxon>
        <taxon>Dikarya</taxon>
        <taxon>Basidiomycota</taxon>
        <taxon>Agaricomycotina</taxon>
        <taxon>Agaricomycetes</taxon>
        <taxon>Agaricomycetidae</taxon>
        <taxon>Agaricales</taxon>
        <taxon>Agaricineae</taxon>
        <taxon>Bolbitiaceae</taxon>
        <taxon>Cyclocybe</taxon>
    </lineage>
</organism>
<proteinExistence type="predicted"/>
<feature type="region of interest" description="Disordered" evidence="1">
    <location>
        <begin position="268"/>
        <end position="289"/>
    </location>
</feature>
<evidence type="ECO:0000256" key="1">
    <source>
        <dbReference type="SAM" id="MobiDB-lite"/>
    </source>
</evidence>
<keyword evidence="3" id="KW-1185">Reference proteome</keyword>
<protein>
    <submittedName>
        <fullName evidence="2">Uncharacterized protein</fullName>
    </submittedName>
</protein>
<feature type="compositionally biased region" description="Basic and acidic residues" evidence="1">
    <location>
        <begin position="268"/>
        <end position="280"/>
    </location>
</feature>
<feature type="region of interest" description="Disordered" evidence="1">
    <location>
        <begin position="370"/>
        <end position="403"/>
    </location>
</feature>
<feature type="region of interest" description="Disordered" evidence="1">
    <location>
        <begin position="1"/>
        <end position="38"/>
    </location>
</feature>
<sequence length="403" mass="44241">MSEALPSDEGQMPTCHSQQKSQQDAVDAPRIASDPSGNTFSAGIHSIFSGSIGPIVEAEMNRMKEKLRAAEVETSKCRNTLEGYQAELYRSQGEVHSYARKCREIQQEQQGLVQTNTNLVHELNAVNRRLEETKALGLRSGIRDTDSGRYWAGAQILLTEAHALPYTDLLDKVDAFNKEVAVASGFLRKHIIYRSQDAFQEEFDEAREEIEAVLGRSICALLVSQSRNAELGAATPPALFVQIITQLLLVAFSVSEISQRSALLDTGDGKSDLSSREHHQLQTSQPPSSWNKFRTSFLAKLSMVFKTAAWSIPGSEARAEFALRLKPLFVAKEDLGVAIRETFASDKIEPAIVDYGASFTPEIMQDGFPGSEGKAVAGELGVTDRDKGKTQLPSSRFDGSDIK</sequence>
<dbReference type="Proteomes" id="UP000467700">
    <property type="component" value="Unassembled WGS sequence"/>
</dbReference>
<dbReference type="EMBL" id="CACVBS010000029">
    <property type="protein sequence ID" value="CAA7260330.1"/>
    <property type="molecule type" value="Genomic_DNA"/>
</dbReference>
<feature type="compositionally biased region" description="Polar residues" evidence="1">
    <location>
        <begin position="14"/>
        <end position="24"/>
    </location>
</feature>
<reference evidence="2 3" key="1">
    <citation type="submission" date="2020-01" db="EMBL/GenBank/DDBJ databases">
        <authorList>
            <person name="Gupta K D."/>
        </authorList>
    </citation>
    <scope>NUCLEOTIDE SEQUENCE [LARGE SCALE GENOMIC DNA]</scope>
</reference>
<dbReference type="AlphaFoldDB" id="A0A8S0VTH0"/>
<evidence type="ECO:0000313" key="2">
    <source>
        <dbReference type="EMBL" id="CAA7260330.1"/>
    </source>
</evidence>
<name>A0A8S0VTH0_CYCAE</name>
<gene>
    <name evidence="2" type="ORF">AAE3_LOCUS2594</name>
</gene>